<keyword evidence="2" id="KW-0812">Transmembrane</keyword>
<feature type="transmembrane region" description="Helical" evidence="2">
    <location>
        <begin position="37"/>
        <end position="58"/>
    </location>
</feature>
<dbReference type="EMBL" id="WHPD01001043">
    <property type="protein sequence ID" value="MPV87969.1"/>
    <property type="molecule type" value="Genomic_DNA"/>
</dbReference>
<feature type="domain" description="VTT" evidence="3">
    <location>
        <begin position="20"/>
        <end position="145"/>
    </location>
</feature>
<dbReference type="InterPro" id="IPR032816">
    <property type="entry name" value="VTT_dom"/>
</dbReference>
<evidence type="ECO:0000256" key="2">
    <source>
        <dbReference type="SAM" id="Phobius"/>
    </source>
</evidence>
<organism evidence="4 5">
    <name type="scientific">Georgenia ruanii</name>
    <dbReference type="NCBI Taxonomy" id="348442"/>
    <lineage>
        <taxon>Bacteria</taxon>
        <taxon>Bacillati</taxon>
        <taxon>Actinomycetota</taxon>
        <taxon>Actinomycetes</taxon>
        <taxon>Micrococcales</taxon>
        <taxon>Bogoriellaceae</taxon>
        <taxon>Georgenia</taxon>
    </lineage>
</organism>
<accession>A0A7J9UTM1</accession>
<evidence type="ECO:0000259" key="3">
    <source>
        <dbReference type="Pfam" id="PF09335"/>
    </source>
</evidence>
<reference evidence="4 5" key="1">
    <citation type="submission" date="2019-10" db="EMBL/GenBank/DDBJ databases">
        <title>Georgenia wutianyii sp. nov. and Georgenia yuyongxinii sp. nov. isolated from plateau pika (Ochotona curzoniae) in the Qinghai-Tibet plateau of China.</title>
        <authorList>
            <person name="Tian Z."/>
        </authorList>
    </citation>
    <scope>NUCLEOTIDE SEQUENCE [LARGE SCALE GENOMIC DNA]</scope>
    <source>
        <strain evidence="4 5">JCM 15130</strain>
    </source>
</reference>
<keyword evidence="5" id="KW-1185">Reference proteome</keyword>
<evidence type="ECO:0000256" key="1">
    <source>
        <dbReference type="ARBA" id="ARBA00010792"/>
    </source>
</evidence>
<dbReference type="InterPro" id="IPR051311">
    <property type="entry name" value="DedA_domain"/>
</dbReference>
<keyword evidence="2" id="KW-0472">Membrane</keyword>
<gene>
    <name evidence="4" type="ORF">GB882_04765</name>
</gene>
<keyword evidence="2" id="KW-1133">Transmembrane helix</keyword>
<dbReference type="AlphaFoldDB" id="A0A7J9UTM1"/>
<comment type="similarity">
    <text evidence="1">Belongs to the DedA family.</text>
</comment>
<dbReference type="Pfam" id="PF09335">
    <property type="entry name" value="VTT_dom"/>
    <property type="match status" value="1"/>
</dbReference>
<name>A0A7J9UTM1_9MICO</name>
<protein>
    <recommendedName>
        <fullName evidence="3">VTT domain-containing protein</fullName>
    </recommendedName>
</protein>
<feature type="transmembrane region" description="Helical" evidence="2">
    <location>
        <begin position="98"/>
        <end position="119"/>
    </location>
</feature>
<sequence>MAVLLSAFLYCLLAAVAVVLPAEAYLVGAALLSDVPALALAFAGAAGQVAGKMAYYLMGRGLLDVTRLRRGGRTEGRWAARMTAVEQWCRRHTWGTSAVTAVSAFAGVPPYAVVSVLAGTVGMRWWLFVVVSLVGRFLRFWLLVLSPELLPPGWLGS</sequence>
<dbReference type="OrthoDB" id="3700600at2"/>
<dbReference type="Proteomes" id="UP000429644">
    <property type="component" value="Unassembled WGS sequence"/>
</dbReference>
<evidence type="ECO:0000313" key="5">
    <source>
        <dbReference type="Proteomes" id="UP000429644"/>
    </source>
</evidence>
<dbReference type="PANTHER" id="PTHR42709">
    <property type="entry name" value="ALKALINE PHOSPHATASE LIKE PROTEIN"/>
    <property type="match status" value="1"/>
</dbReference>
<evidence type="ECO:0000313" key="4">
    <source>
        <dbReference type="EMBL" id="MPV87969.1"/>
    </source>
</evidence>
<proteinExistence type="inferred from homology"/>
<comment type="caution">
    <text evidence="4">The sequence shown here is derived from an EMBL/GenBank/DDBJ whole genome shotgun (WGS) entry which is preliminary data.</text>
</comment>
<dbReference type="RefSeq" id="WP_152230590.1">
    <property type="nucleotide sequence ID" value="NZ_BAAAOT010000002.1"/>
</dbReference>